<sequence>MFVVSPANSIAGEIAILPRFISKMKAVVENYDTVVIGKHLERLFYINYIFEVLNYNVIGGKKNRAKMVVDAFKETAPKETYLIFDDIMDESPTRRGKPSWHKLDDVQLKAVNDSSMMEATIYKFIKKNFNHLPCYENIIDTLHTNILIITVGQYLDMIATDQDVLTFTMEQYRKIVIHKASNYTIYTPTKLGQILAGKEDVHCEKAKNILYEMGAFFQIQDDFLDCYGDPKVTGKMGTDIQDGKCTWLVVAFLQRANRAQKDILKKFYGKKMKNPLRGLSSSMKMLVCVKPIEPTKIQPTKASKGLFRRRMGFLRKCVLNYNVPGGKKNRVKIILAAFKETAPKEMLTGENLILAVYLGWCMEVRQASYIIVDDIIDEATTRRGKPCWHKLDDVQSKAIIDYIIIDSAITFNHLPCYENIIDTLHTNILISSIGEYLDMIATHQDVLTFTMEQYRKISIYKTANYTVYTPTKLGQILAGSEDCQGEEIQDDFLDCYGDPKVTGKIATDIQDGKCTWLVVTFLQRANRAQKDILKKFYGKKDEESVARIKQLYEDVGLREAYRTYEDTAYKSLQKGIQETNGIPKKMCEGLMDKTAYKEIVPKDKLTEENFLLAVYLGWCLEVFHASVLIFDDIMDESLTRRGKPCWHKLPDVQLKAINDSSMMEATIYKFIKKNFNHLPCYENIIDTLHTNILIITVGQYLDMIAMHQDVLTFTMEQYRKTVIHKTADYSIYTPTKLGQILAGSEDCQGEGAKNILYEMGIFLQIQDDFLDCYGDAKVTGKIATDIQDGKCTWLVVTFLQRANRAQKDILKKFYGKKDEESVARIKQLYEDVLNYTVSGGKKNRAKIVVAAYKEIVPKDKLTEENFLLAVYLGWCLEVFHASVLIFDDIMDESLTRRGKPCWHKLPDVQLKAINDSSMMEATIYKFIKKNFNHLPCYENIIDTLHTNILIITVGQYLDMIAMHQDVLTFTMEQYRKTVIHKTADYSIYTPTKLGQILAGSEDCQGEGAKNILYEMGIFLQIQDDFLDCYGDAKVTGKIATDIQDGKCTWLVVTFLQRANRVQKDILKKFYGKKDEESVVRIKQLYEDVGLREAYRTYEDTAYKSIKRAVQETNGIPKK</sequence>
<evidence type="ECO:0000256" key="3">
    <source>
        <dbReference type="ARBA" id="ARBA00022723"/>
    </source>
</evidence>
<protein>
    <recommendedName>
        <fullName evidence="6">Farnesyl pyrophosphate synthase</fullName>
    </recommendedName>
</protein>
<evidence type="ECO:0000313" key="8">
    <source>
        <dbReference type="EnsemblMetazoa" id="LLOJ000771-PA"/>
    </source>
</evidence>
<dbReference type="CDD" id="cd00685">
    <property type="entry name" value="Trans_IPPS_HT"/>
    <property type="match status" value="3"/>
</dbReference>
<reference evidence="8" key="3">
    <citation type="submission" date="2020-05" db="UniProtKB">
        <authorList>
            <consortium name="EnsemblMetazoa"/>
        </authorList>
    </citation>
    <scope>IDENTIFICATION</scope>
    <source>
        <strain evidence="8">Jacobina</strain>
    </source>
</reference>
<dbReference type="AlphaFoldDB" id="A0A1B0C9Z9"/>
<dbReference type="SFLD" id="SFLDG01017">
    <property type="entry name" value="Polyprenyl_Transferase_Like"/>
    <property type="match status" value="1"/>
</dbReference>
<keyword evidence="9" id="KW-1185">Reference proteome</keyword>
<dbReference type="VEuPathDB" id="VectorBase:LLOJ000771"/>
<dbReference type="GO" id="GO:0004161">
    <property type="term" value="F:dimethylallyltranstransferase activity"/>
    <property type="evidence" value="ECO:0007669"/>
    <property type="project" value="TreeGrafter"/>
</dbReference>
<dbReference type="EMBL" id="AJWK01003135">
    <property type="status" value="NOT_ANNOTATED_CDS"/>
    <property type="molecule type" value="Genomic_DNA"/>
</dbReference>
<dbReference type="EMBL" id="GITU01006822">
    <property type="protein sequence ID" value="MBC1175525.1"/>
    <property type="molecule type" value="Transcribed_RNA"/>
</dbReference>
<dbReference type="InterPro" id="IPR008949">
    <property type="entry name" value="Isoprenoid_synthase_dom_sf"/>
</dbReference>
<dbReference type="GO" id="GO:0042811">
    <property type="term" value="P:pheromone biosynthetic process"/>
    <property type="evidence" value="ECO:0007669"/>
    <property type="project" value="UniProtKB-ARBA"/>
</dbReference>
<dbReference type="VEuPathDB" id="VectorBase:LLONM1_003708"/>
<dbReference type="InterPro" id="IPR033749">
    <property type="entry name" value="Polyprenyl_synt_CS"/>
</dbReference>
<dbReference type="PROSITE" id="PS00444">
    <property type="entry name" value="POLYPRENYL_SYNTHASE_2"/>
    <property type="match status" value="3"/>
</dbReference>
<dbReference type="EMBL" id="AJWK01003137">
    <property type="status" value="NOT_ANNOTATED_CDS"/>
    <property type="molecule type" value="Genomic_DNA"/>
</dbReference>
<dbReference type="PROSITE" id="PS00723">
    <property type="entry name" value="POLYPRENYL_SYNTHASE_1"/>
    <property type="match status" value="4"/>
</dbReference>
<comment type="pathway">
    <text evidence="5">Pheromone biosynthesis.</text>
</comment>
<evidence type="ECO:0000313" key="7">
    <source>
        <dbReference type="EMBL" id="MBC1175525.1"/>
    </source>
</evidence>
<dbReference type="PANTHER" id="PTHR11525">
    <property type="entry name" value="FARNESYL-PYROPHOSPHATE SYNTHETASE"/>
    <property type="match status" value="1"/>
</dbReference>
<keyword evidence="3" id="KW-0479">Metal-binding</keyword>
<organism evidence="8 9">
    <name type="scientific">Lutzomyia longipalpis</name>
    <name type="common">Sand fly</name>
    <dbReference type="NCBI Taxonomy" id="7200"/>
    <lineage>
        <taxon>Eukaryota</taxon>
        <taxon>Metazoa</taxon>
        <taxon>Ecdysozoa</taxon>
        <taxon>Arthropoda</taxon>
        <taxon>Hexapoda</taxon>
        <taxon>Insecta</taxon>
        <taxon>Pterygota</taxon>
        <taxon>Neoptera</taxon>
        <taxon>Endopterygota</taxon>
        <taxon>Diptera</taxon>
        <taxon>Nematocera</taxon>
        <taxon>Psychodoidea</taxon>
        <taxon>Psychodidae</taxon>
        <taxon>Lutzomyia</taxon>
        <taxon>Lutzomyia</taxon>
    </lineage>
</organism>
<evidence type="ECO:0000256" key="6">
    <source>
        <dbReference type="ARBA" id="ARBA00034546"/>
    </source>
</evidence>
<reference evidence="9" key="1">
    <citation type="submission" date="2012-05" db="EMBL/GenBank/DDBJ databases">
        <title>Whole Genome Assembly of Lutzomyia longipalpis.</title>
        <authorList>
            <person name="Richards S."/>
            <person name="Qu C."/>
            <person name="Dillon R."/>
            <person name="Worley K."/>
            <person name="Scherer S."/>
            <person name="Batterton M."/>
            <person name="Taylor A."/>
            <person name="Hawes A."/>
            <person name="Hernandez B."/>
            <person name="Kovar C."/>
            <person name="Mandapat C."/>
            <person name="Pham C."/>
            <person name="Qu C."/>
            <person name="Jing C."/>
            <person name="Bess C."/>
            <person name="Bandaranaike D."/>
            <person name="Ngo D."/>
            <person name="Ongeri F."/>
            <person name="Arias F."/>
            <person name="Lara F."/>
            <person name="Weissenberger G."/>
            <person name="Kamau G."/>
            <person name="Han H."/>
            <person name="Shen H."/>
            <person name="Dinh H."/>
            <person name="Khalil I."/>
            <person name="Jones J."/>
            <person name="Shafer J."/>
            <person name="Jayaseelan J."/>
            <person name="Quiroz J."/>
            <person name="Blankenburg K."/>
            <person name="Nguyen L."/>
            <person name="Jackson L."/>
            <person name="Francisco L."/>
            <person name="Tang L.-Y."/>
            <person name="Pu L.-L."/>
            <person name="Perales L."/>
            <person name="Lorensuhewa L."/>
            <person name="Munidasa M."/>
            <person name="Coyle M."/>
            <person name="Taylor M."/>
            <person name="Puazo M."/>
            <person name="Firestine M."/>
            <person name="Scheel M."/>
            <person name="Javaid M."/>
            <person name="Wang M."/>
            <person name="Li M."/>
            <person name="Tabassum N."/>
            <person name="Saada N."/>
            <person name="Osuji N."/>
            <person name="Aqrawi P."/>
            <person name="Fu Q."/>
            <person name="Thornton R."/>
            <person name="Raj R."/>
            <person name="Goodspeed R."/>
            <person name="Mata R."/>
            <person name="Najjar R."/>
            <person name="Gubbala S."/>
            <person name="Lee S."/>
            <person name="Denson S."/>
            <person name="Patil S."/>
            <person name="Macmil S."/>
            <person name="Qi S."/>
            <person name="Matskevitch T."/>
            <person name="Palculict T."/>
            <person name="Mathew T."/>
            <person name="Vee V."/>
            <person name="Velamala V."/>
            <person name="Korchina V."/>
            <person name="Cai W."/>
            <person name="Liu W."/>
            <person name="Dai W."/>
            <person name="Zou X."/>
            <person name="Zhu Y."/>
            <person name="Zhang Y."/>
            <person name="Wu Y.-Q."/>
            <person name="Xin Y."/>
            <person name="Nazarath L."/>
            <person name="Kovar C."/>
            <person name="Han Y."/>
            <person name="Muzny D."/>
            <person name="Gibbs R."/>
        </authorList>
    </citation>
    <scope>NUCLEOTIDE SEQUENCE [LARGE SCALE GENOMIC DNA]</scope>
    <source>
        <strain evidence="9">Jacobina</strain>
    </source>
</reference>
<name>A0A1B0C9Z9_LUTLO</name>
<keyword evidence="4" id="KW-0460">Magnesium</keyword>
<dbReference type="VEuPathDB" id="VectorBase:LLONM1_004530"/>
<dbReference type="EnsemblMetazoa" id="LLOJ000771-RA">
    <property type="protein sequence ID" value="LLOJ000771-PA"/>
    <property type="gene ID" value="LLOJ000771"/>
</dbReference>
<comment type="cofactor">
    <cofactor evidence="1">
        <name>Mg(2+)</name>
        <dbReference type="ChEBI" id="CHEBI:18420"/>
    </cofactor>
</comment>
<dbReference type="GO" id="GO:0045337">
    <property type="term" value="P:farnesyl diphosphate biosynthetic process"/>
    <property type="evidence" value="ECO:0007669"/>
    <property type="project" value="TreeGrafter"/>
</dbReference>
<dbReference type="EMBL" id="AJWK01003136">
    <property type="status" value="NOT_ANNOTATED_CDS"/>
    <property type="molecule type" value="Genomic_DNA"/>
</dbReference>
<dbReference type="Pfam" id="PF00348">
    <property type="entry name" value="polyprenyl_synt"/>
    <property type="match status" value="3"/>
</dbReference>
<evidence type="ECO:0000256" key="2">
    <source>
        <dbReference type="ARBA" id="ARBA00022679"/>
    </source>
</evidence>
<dbReference type="SUPFAM" id="SSF48576">
    <property type="entry name" value="Terpenoid synthases"/>
    <property type="match status" value="4"/>
</dbReference>
<evidence type="ECO:0000313" key="9">
    <source>
        <dbReference type="Proteomes" id="UP000092461"/>
    </source>
</evidence>
<reference evidence="7" key="2">
    <citation type="journal article" date="2020" name="BMC">
        <title>Leishmania infection induces a limited differential gene expression in the sand fly midgut.</title>
        <authorList>
            <person name="Coutinho-Abreu I.V."/>
            <person name="Serafim T.D."/>
            <person name="Meneses C."/>
            <person name="Kamhawi S."/>
            <person name="Oliveira F."/>
            <person name="Valenzuela J.G."/>
        </authorList>
    </citation>
    <scope>NUCLEOTIDE SEQUENCE</scope>
    <source>
        <strain evidence="7">Jacobina</strain>
        <tissue evidence="7">Midgut</tissue>
    </source>
</reference>
<dbReference type="GO" id="GO:0005737">
    <property type="term" value="C:cytoplasm"/>
    <property type="evidence" value="ECO:0007669"/>
    <property type="project" value="TreeGrafter"/>
</dbReference>
<keyword evidence="2" id="KW-0808">Transferase</keyword>
<dbReference type="VEuPathDB" id="VectorBase:LLONM1_009348"/>
<dbReference type="InterPro" id="IPR039702">
    <property type="entry name" value="FPS1-like"/>
</dbReference>
<evidence type="ECO:0000256" key="4">
    <source>
        <dbReference type="ARBA" id="ARBA00022842"/>
    </source>
</evidence>
<evidence type="ECO:0000256" key="5">
    <source>
        <dbReference type="ARBA" id="ARBA00033740"/>
    </source>
</evidence>
<evidence type="ECO:0000256" key="1">
    <source>
        <dbReference type="ARBA" id="ARBA00001946"/>
    </source>
</evidence>
<dbReference type="Proteomes" id="UP000092461">
    <property type="component" value="Unassembled WGS sequence"/>
</dbReference>
<dbReference type="SFLD" id="SFLDS00005">
    <property type="entry name" value="Isoprenoid_Synthase_Type_I"/>
    <property type="match status" value="3"/>
</dbReference>
<dbReference type="PANTHER" id="PTHR11525:SF0">
    <property type="entry name" value="FARNESYL PYROPHOSPHATE SYNTHASE"/>
    <property type="match status" value="1"/>
</dbReference>
<dbReference type="GO" id="GO:0004337">
    <property type="term" value="F:(2E,6E)-farnesyl diphosphate synthase activity"/>
    <property type="evidence" value="ECO:0007669"/>
    <property type="project" value="TreeGrafter"/>
</dbReference>
<dbReference type="InterPro" id="IPR000092">
    <property type="entry name" value="Polyprenyl_synt"/>
</dbReference>
<proteinExistence type="predicted"/>
<dbReference type="Gene3D" id="1.10.600.10">
    <property type="entry name" value="Farnesyl Diphosphate Synthase"/>
    <property type="match status" value="4"/>
</dbReference>
<dbReference type="GO" id="GO:0046872">
    <property type="term" value="F:metal ion binding"/>
    <property type="evidence" value="ECO:0007669"/>
    <property type="project" value="UniProtKB-KW"/>
</dbReference>
<accession>A0A1B0C9Z9</accession>